<feature type="region of interest" description="Disordered" evidence="1">
    <location>
        <begin position="321"/>
        <end position="344"/>
    </location>
</feature>
<dbReference type="InterPro" id="IPR036465">
    <property type="entry name" value="vWFA_dom_sf"/>
</dbReference>
<dbReference type="SUPFAM" id="SSF53300">
    <property type="entry name" value="vWA-like"/>
    <property type="match status" value="1"/>
</dbReference>
<dbReference type="PANTHER" id="PTHR36846:SF1">
    <property type="entry name" value="PROTEIN VIAA"/>
    <property type="match status" value="1"/>
</dbReference>
<feature type="region of interest" description="Disordered" evidence="1">
    <location>
        <begin position="1"/>
        <end position="29"/>
    </location>
</feature>
<organism evidence="3">
    <name type="scientific">Auxenochlorella protothecoides</name>
    <name type="common">Green microalga</name>
    <name type="synonym">Chlorella protothecoides</name>
    <dbReference type="NCBI Taxonomy" id="3075"/>
    <lineage>
        <taxon>Eukaryota</taxon>
        <taxon>Viridiplantae</taxon>
        <taxon>Chlorophyta</taxon>
        <taxon>core chlorophytes</taxon>
        <taxon>Trebouxiophyceae</taxon>
        <taxon>Chlorellales</taxon>
        <taxon>Chlorellaceae</taxon>
        <taxon>Auxenochlorella</taxon>
    </lineage>
</organism>
<dbReference type="Gene3D" id="3.40.50.410">
    <property type="entry name" value="von Willebrand factor, type A domain"/>
    <property type="match status" value="1"/>
</dbReference>
<gene>
    <name evidence="3" type="ORF">g.54284</name>
</gene>
<dbReference type="Pfam" id="PF13519">
    <property type="entry name" value="VWA_2"/>
    <property type="match status" value="1"/>
</dbReference>
<feature type="region of interest" description="Disordered" evidence="1">
    <location>
        <begin position="186"/>
        <end position="217"/>
    </location>
</feature>
<proteinExistence type="predicted"/>
<sequence>MTGQPLSRHTSISVQNSLRQRSGRGCSPNSARWATWPLHVRLRLRISIRHLQKNWSRWDLKFNNGAPHSVRQALPSTDVSERDPDDLAVRLGISPRFVELILELPGTKSAEDIATRLAAFGALQQALTAGTLPEPGELQWPREPLCSSFLKTASRLQLPRFTYQYPEVLLTLLKHFLAMVHEFEEQLPPTEDDQPQQSEGSDPDAKPEPEDWWNTKPESGAAELADSLMDAFEKEWEPAMENLEAAQQAFEDLEPLMDSEEGFTPEGAVWQKSGWREVAELSRRLARLRPLQRLIAELGRGGGMGAMRRAPAQIYAPRSPLGVVESEASPSQTKGLTRSGELSRTLPSELHLLARGGALGRGGKDGMAASTPVDRDDTGMAGPGVDSGAANSSAGTPPRPGSTDPARLLFMARRLERTLLSYERCGWADDLPTRVLTRQELRPAAEQGPILLCLDTSGSMQGEPESVAKALALEATRAALRQRRRCLLYAFSGLQDVKELELGLNTAGVTQLLDFLAHSFNGGTELDEPLRRCMARVTLEEWKLADILIVTDGQLAAPAPLICEQLAHAREHLGLRTHGLVIGDRVSEAMTAFCSQTHLFRGGVLTSSPMR</sequence>
<dbReference type="EMBL" id="GDKF01009612">
    <property type="protein sequence ID" value="JAT69010.1"/>
    <property type="molecule type" value="Transcribed_RNA"/>
</dbReference>
<reference evidence="3" key="1">
    <citation type="submission" date="2015-08" db="EMBL/GenBank/DDBJ databases">
        <authorList>
            <person name="Babu N.S."/>
            <person name="Beckwith C.J."/>
            <person name="Beseler K.G."/>
            <person name="Brison A."/>
            <person name="Carone J.V."/>
            <person name="Caskin T.P."/>
            <person name="Diamond M."/>
            <person name="Durham M.E."/>
            <person name="Foxe J.M."/>
            <person name="Go M."/>
            <person name="Henderson B.A."/>
            <person name="Jones I.B."/>
            <person name="McGettigan J.A."/>
            <person name="Micheletti S.J."/>
            <person name="Nasrallah M.E."/>
            <person name="Ortiz D."/>
            <person name="Piller C.R."/>
            <person name="Privatt S.R."/>
            <person name="Schneider S.L."/>
            <person name="Sharp S."/>
            <person name="Smith T.C."/>
            <person name="Stanton J.D."/>
            <person name="Ullery H.E."/>
            <person name="Wilson R.J."/>
            <person name="Serrano M.G."/>
            <person name="Buck G."/>
            <person name="Lee V."/>
            <person name="Wang Y."/>
            <person name="Carvalho R."/>
            <person name="Voegtly L."/>
            <person name="Shi R."/>
            <person name="Duckworth R."/>
            <person name="Johnson A."/>
            <person name="Loviza R."/>
            <person name="Walstead R."/>
            <person name="Shah Z."/>
            <person name="Kiflezghi M."/>
            <person name="Wade K."/>
            <person name="Ball S.L."/>
            <person name="Bradley K.W."/>
            <person name="Asai D.J."/>
            <person name="Bowman C.A."/>
            <person name="Russell D.A."/>
            <person name="Pope W.H."/>
            <person name="Jacobs-Sera D."/>
            <person name="Hendrix R.W."/>
            <person name="Hatfull G.F."/>
        </authorList>
    </citation>
    <scope>NUCLEOTIDE SEQUENCE</scope>
</reference>
<feature type="compositionally biased region" description="Polar residues" evidence="1">
    <location>
        <begin position="328"/>
        <end position="344"/>
    </location>
</feature>
<dbReference type="InterPro" id="IPR002035">
    <property type="entry name" value="VWF_A"/>
</dbReference>
<dbReference type="PANTHER" id="PTHR36846">
    <property type="entry name" value="PROTEIN VIAA"/>
    <property type="match status" value="1"/>
</dbReference>
<accession>A0A1D1ZPW8</accession>
<feature type="region of interest" description="Disordered" evidence="1">
    <location>
        <begin position="356"/>
        <end position="405"/>
    </location>
</feature>
<name>A0A1D1ZPW8_AUXPR</name>
<feature type="compositionally biased region" description="Polar residues" evidence="1">
    <location>
        <begin position="1"/>
        <end position="20"/>
    </location>
</feature>
<evidence type="ECO:0000259" key="2">
    <source>
        <dbReference type="Pfam" id="PF13519"/>
    </source>
</evidence>
<protein>
    <recommendedName>
        <fullName evidence="2">VWFA domain-containing protein</fullName>
    </recommendedName>
</protein>
<dbReference type="GO" id="GO:0005829">
    <property type="term" value="C:cytosol"/>
    <property type="evidence" value="ECO:0007669"/>
    <property type="project" value="TreeGrafter"/>
</dbReference>
<dbReference type="AlphaFoldDB" id="A0A1D1ZPW8"/>
<feature type="domain" description="VWFA" evidence="2">
    <location>
        <begin position="450"/>
        <end position="554"/>
    </location>
</feature>
<evidence type="ECO:0000313" key="3">
    <source>
        <dbReference type="EMBL" id="JAT69010.1"/>
    </source>
</evidence>
<evidence type="ECO:0000256" key="1">
    <source>
        <dbReference type="SAM" id="MobiDB-lite"/>
    </source>
</evidence>